<comment type="caution">
    <text evidence="1">The sequence shown here is derived from an EMBL/GenBank/DDBJ whole genome shotgun (WGS) entry which is preliminary data.</text>
</comment>
<protein>
    <submittedName>
        <fullName evidence="1">Uncharacterized protein</fullName>
    </submittedName>
</protein>
<proteinExistence type="predicted"/>
<evidence type="ECO:0000313" key="1">
    <source>
        <dbReference type="EMBL" id="KAJ9087142.1"/>
    </source>
</evidence>
<dbReference type="Proteomes" id="UP001165960">
    <property type="component" value="Unassembled WGS sequence"/>
</dbReference>
<dbReference type="EMBL" id="QTSX02000340">
    <property type="protein sequence ID" value="KAJ9087142.1"/>
    <property type="molecule type" value="Genomic_DNA"/>
</dbReference>
<sequence>MEFNRQPNYYPAGFGMPFFSYFEDPRLRATHDDDTSAESTQSRNSASRHQNPKNASSSENTQTKNPSTKWPPVDILEYNDKYLVEVEIPGFQKKDISIEFEDNSRTLTIKGSWTAPQGNSIDKSMLVTCEDESDDIAKESVTSSLSLSTDAPTKVLNERRMERNFRRSFLIKERISTDRISASLTDGILNITVPKSAEEKKHHISIM</sequence>
<name>A0ACC2UJP5_9FUNG</name>
<evidence type="ECO:0000313" key="2">
    <source>
        <dbReference type="Proteomes" id="UP001165960"/>
    </source>
</evidence>
<reference evidence="1" key="1">
    <citation type="submission" date="2022-04" db="EMBL/GenBank/DDBJ databases">
        <title>Genome of the entomopathogenic fungus Entomophthora muscae.</title>
        <authorList>
            <person name="Elya C."/>
            <person name="Lovett B.R."/>
            <person name="Lee E."/>
            <person name="Macias A.M."/>
            <person name="Hajek A.E."/>
            <person name="De Bivort B.L."/>
            <person name="Kasson M.T."/>
            <person name="De Fine Licht H.H."/>
            <person name="Stajich J.E."/>
        </authorList>
    </citation>
    <scope>NUCLEOTIDE SEQUENCE</scope>
    <source>
        <strain evidence="1">Berkeley</strain>
    </source>
</reference>
<accession>A0ACC2UJP5</accession>
<organism evidence="1 2">
    <name type="scientific">Entomophthora muscae</name>
    <dbReference type="NCBI Taxonomy" id="34485"/>
    <lineage>
        <taxon>Eukaryota</taxon>
        <taxon>Fungi</taxon>
        <taxon>Fungi incertae sedis</taxon>
        <taxon>Zoopagomycota</taxon>
        <taxon>Entomophthoromycotina</taxon>
        <taxon>Entomophthoromycetes</taxon>
        <taxon>Entomophthorales</taxon>
        <taxon>Entomophthoraceae</taxon>
        <taxon>Entomophthora</taxon>
    </lineage>
</organism>
<gene>
    <name evidence="1" type="ORF">DSO57_1036200</name>
</gene>
<keyword evidence="2" id="KW-1185">Reference proteome</keyword>